<dbReference type="AlphaFoldDB" id="A0A255YZ56"/>
<accession>A0A255YZ56</accession>
<sequence>MTGAAPYQTMMARRLAYLVAYGLACDKAGKQLPVNWVAVGTTLDAWAVAVNAALVGAQEHAAAHGGYRDLLTKAAKLLLTLEEEDLTDREMYKNLAVARTGYLTACETVRSRQQSSDRQ</sequence>
<comment type="caution">
    <text evidence="1">The sequence shown here is derived from an EMBL/GenBank/DDBJ whole genome shotgun (WGS) entry which is preliminary data.</text>
</comment>
<evidence type="ECO:0000313" key="1">
    <source>
        <dbReference type="EMBL" id="OYQ34488.1"/>
    </source>
</evidence>
<gene>
    <name evidence="1" type="ORF">CHU95_10705</name>
</gene>
<dbReference type="RefSeq" id="WP_094456338.1">
    <property type="nucleotide sequence ID" value="NZ_NOXU01000028.1"/>
</dbReference>
<proteinExistence type="predicted"/>
<keyword evidence="2" id="KW-1185">Reference proteome</keyword>
<evidence type="ECO:0000313" key="2">
    <source>
        <dbReference type="Proteomes" id="UP000216998"/>
    </source>
</evidence>
<dbReference type="EMBL" id="NOXU01000028">
    <property type="protein sequence ID" value="OYQ34488.1"/>
    <property type="molecule type" value="Genomic_DNA"/>
</dbReference>
<name>A0A255YZ56_9PROT</name>
<reference evidence="1 2" key="1">
    <citation type="submission" date="2017-07" db="EMBL/GenBank/DDBJ databases">
        <title>Niveispirillum cyanobacteriorum sp. nov., isolated from cyanobacterial aggregates in a eutrophic lake.</title>
        <authorList>
            <person name="Cai H."/>
        </authorList>
    </citation>
    <scope>NUCLEOTIDE SEQUENCE [LARGE SCALE GENOMIC DNA]</scope>
    <source>
        <strain evidence="2">TH1-14</strain>
    </source>
</reference>
<dbReference type="Proteomes" id="UP000216998">
    <property type="component" value="Unassembled WGS sequence"/>
</dbReference>
<organism evidence="1 2">
    <name type="scientific">Niveispirillum lacus</name>
    <dbReference type="NCBI Taxonomy" id="1981099"/>
    <lineage>
        <taxon>Bacteria</taxon>
        <taxon>Pseudomonadati</taxon>
        <taxon>Pseudomonadota</taxon>
        <taxon>Alphaproteobacteria</taxon>
        <taxon>Rhodospirillales</taxon>
        <taxon>Azospirillaceae</taxon>
        <taxon>Niveispirillum</taxon>
    </lineage>
</organism>
<protein>
    <submittedName>
        <fullName evidence="1">Uncharacterized protein</fullName>
    </submittedName>
</protein>